<reference evidence="2 3" key="1">
    <citation type="submission" date="2024-01" db="EMBL/GenBank/DDBJ databases">
        <authorList>
            <person name="Allen C."/>
            <person name="Tagirdzhanova G."/>
        </authorList>
    </citation>
    <scope>NUCLEOTIDE SEQUENCE [LARGE SCALE GENOMIC DNA]</scope>
</reference>
<accession>A0ABP0C6A8</accession>
<name>A0ABP0C6A8_9PEZI</name>
<evidence type="ECO:0000313" key="3">
    <source>
        <dbReference type="Proteomes" id="UP001642405"/>
    </source>
</evidence>
<feature type="compositionally biased region" description="Basic and acidic residues" evidence="1">
    <location>
        <begin position="99"/>
        <end position="123"/>
    </location>
</feature>
<feature type="compositionally biased region" description="Low complexity" evidence="1">
    <location>
        <begin position="197"/>
        <end position="219"/>
    </location>
</feature>
<feature type="region of interest" description="Disordered" evidence="1">
    <location>
        <begin position="148"/>
        <end position="227"/>
    </location>
</feature>
<dbReference type="Pfam" id="PF04032">
    <property type="entry name" value="Rpr2"/>
    <property type="match status" value="1"/>
</dbReference>
<keyword evidence="3" id="KW-1185">Reference proteome</keyword>
<gene>
    <name evidence="2" type="ORF">SCUCBS95973_006577</name>
</gene>
<evidence type="ECO:0000313" key="2">
    <source>
        <dbReference type="EMBL" id="CAK7227548.1"/>
    </source>
</evidence>
<dbReference type="InterPro" id="IPR007175">
    <property type="entry name" value="Rpr2/Snm1/Rpp21"/>
</dbReference>
<evidence type="ECO:0000256" key="1">
    <source>
        <dbReference type="SAM" id="MobiDB-lite"/>
    </source>
</evidence>
<sequence length="257" mass="27003">MAAATSAQLHFLTDAAHLMRQAAPGTSAYLMSRRIDIASASQAAAVAAGTAPIAALPHTDVQRQHVCTSCGLILVPGSDGTTLAIQSGRPTAKNRKARRLEAERKRKQKQTRDENTTVSEKPKPPHAPVAHAGITKVYTCGLCSRETRIALPPPPPLSKQRKPKAAAKAKAEDAKLASEPNTTSAERKAPPTPAAAPPASVSTSTTVATTTAAKASNANSKKRAKNRKAGLLALLDKSRATESGMGLNFTFDDFRMK</sequence>
<comment type="caution">
    <text evidence="2">The sequence shown here is derived from an EMBL/GenBank/DDBJ whole genome shotgun (WGS) entry which is preliminary data.</text>
</comment>
<feature type="region of interest" description="Disordered" evidence="1">
    <location>
        <begin position="84"/>
        <end position="131"/>
    </location>
</feature>
<dbReference type="EMBL" id="CAWUHB010000040">
    <property type="protein sequence ID" value="CAK7227548.1"/>
    <property type="molecule type" value="Genomic_DNA"/>
</dbReference>
<protein>
    <submittedName>
        <fullName evidence="2">Uncharacterized protein</fullName>
    </submittedName>
</protein>
<proteinExistence type="predicted"/>
<organism evidence="2 3">
    <name type="scientific">Sporothrix curviconia</name>
    <dbReference type="NCBI Taxonomy" id="1260050"/>
    <lineage>
        <taxon>Eukaryota</taxon>
        <taxon>Fungi</taxon>
        <taxon>Dikarya</taxon>
        <taxon>Ascomycota</taxon>
        <taxon>Pezizomycotina</taxon>
        <taxon>Sordariomycetes</taxon>
        <taxon>Sordariomycetidae</taxon>
        <taxon>Ophiostomatales</taxon>
        <taxon>Ophiostomataceae</taxon>
        <taxon>Sporothrix</taxon>
    </lineage>
</organism>
<dbReference type="Proteomes" id="UP001642405">
    <property type="component" value="Unassembled WGS sequence"/>
</dbReference>